<dbReference type="Proteomes" id="UP000003828">
    <property type="component" value="Unassembled WGS sequence"/>
</dbReference>
<dbReference type="GO" id="GO:0016020">
    <property type="term" value="C:membrane"/>
    <property type="evidence" value="ECO:0007669"/>
    <property type="project" value="InterPro"/>
</dbReference>
<dbReference type="AlphaFoldDB" id="H0QQ46"/>
<protein>
    <recommendedName>
        <fullName evidence="4">Peptidase M50 family protein</fullName>
    </recommendedName>
</protein>
<feature type="transmembrane region" description="Helical" evidence="1">
    <location>
        <begin position="94"/>
        <end position="115"/>
    </location>
</feature>
<evidence type="ECO:0000313" key="2">
    <source>
        <dbReference type="EMBL" id="GAB14947.1"/>
    </source>
</evidence>
<dbReference type="GO" id="GO:0031293">
    <property type="term" value="P:membrane protein intracellular domain proteolysis"/>
    <property type="evidence" value="ECO:0007669"/>
    <property type="project" value="TreeGrafter"/>
</dbReference>
<comment type="caution">
    <text evidence="2">The sequence shown here is derived from an EMBL/GenBank/DDBJ whole genome shotgun (WGS) entry which is preliminary data.</text>
</comment>
<feature type="transmembrane region" description="Helical" evidence="1">
    <location>
        <begin position="295"/>
        <end position="316"/>
    </location>
</feature>
<name>H0QQ46_ARTG1</name>
<evidence type="ECO:0000313" key="3">
    <source>
        <dbReference type="Proteomes" id="UP000003828"/>
    </source>
</evidence>
<feature type="transmembrane region" description="Helical" evidence="1">
    <location>
        <begin position="360"/>
        <end position="380"/>
    </location>
</feature>
<dbReference type="NCBIfam" id="NF041824">
    <property type="entry name" value="daptide_HExxH"/>
    <property type="match status" value="1"/>
</dbReference>
<dbReference type="eggNOG" id="COG1994">
    <property type="taxonomic scope" value="Bacteria"/>
</dbReference>
<dbReference type="PANTHER" id="PTHR13325:SF3">
    <property type="entry name" value="MEMBRANE-BOUND TRANSCRIPTION FACTOR SITE-2 PROTEASE"/>
    <property type="match status" value="1"/>
</dbReference>
<feature type="transmembrane region" description="Helical" evidence="1">
    <location>
        <begin position="121"/>
        <end position="142"/>
    </location>
</feature>
<reference evidence="2 3" key="1">
    <citation type="submission" date="2011-12" db="EMBL/GenBank/DDBJ databases">
        <title>Whole genome shotgun sequence of Arthrobacter globiformis NBRC 12137.</title>
        <authorList>
            <person name="Miyazawa S."/>
            <person name="Hosoyama A."/>
            <person name="Tsuchikane K."/>
            <person name="Katsumata H."/>
            <person name="Yamazaki S."/>
            <person name="Fujita N."/>
        </authorList>
    </citation>
    <scope>NUCLEOTIDE SEQUENCE [LARGE SCALE GENOMIC DNA]</scope>
    <source>
        <strain evidence="2 3">NBRC 12137</strain>
    </source>
</reference>
<feature type="transmembrane region" description="Helical" evidence="1">
    <location>
        <begin position="193"/>
        <end position="214"/>
    </location>
</feature>
<evidence type="ECO:0000256" key="1">
    <source>
        <dbReference type="SAM" id="Phobius"/>
    </source>
</evidence>
<evidence type="ECO:0008006" key="4">
    <source>
        <dbReference type="Google" id="ProtNLM"/>
    </source>
</evidence>
<organism evidence="2 3">
    <name type="scientific">Arthrobacter globiformis (strain ATCC 8010 / DSM 20124 / JCM 1332 / NBRC 12137 / NCIMB 8907 / NRRL B-2979 / 168)</name>
    <dbReference type="NCBI Taxonomy" id="1077972"/>
    <lineage>
        <taxon>Bacteria</taxon>
        <taxon>Bacillati</taxon>
        <taxon>Actinomycetota</taxon>
        <taxon>Actinomycetes</taxon>
        <taxon>Micrococcales</taxon>
        <taxon>Micrococcaceae</taxon>
        <taxon>Arthrobacter</taxon>
    </lineage>
</organism>
<proteinExistence type="predicted"/>
<dbReference type="GO" id="GO:0005737">
    <property type="term" value="C:cytoplasm"/>
    <property type="evidence" value="ECO:0007669"/>
    <property type="project" value="TreeGrafter"/>
</dbReference>
<keyword evidence="1" id="KW-0812">Transmembrane</keyword>
<dbReference type="InterPro" id="IPR049694">
    <property type="entry name" value="Daptide_HExxH"/>
</dbReference>
<dbReference type="STRING" id="1077972.ARGLB_080_00110"/>
<dbReference type="GO" id="GO:0004222">
    <property type="term" value="F:metalloendopeptidase activity"/>
    <property type="evidence" value="ECO:0007669"/>
    <property type="project" value="InterPro"/>
</dbReference>
<keyword evidence="1" id="KW-1133">Transmembrane helix</keyword>
<keyword evidence="3" id="KW-1185">Reference proteome</keyword>
<dbReference type="EMBL" id="BAEG01000080">
    <property type="protein sequence ID" value="GAB14947.1"/>
    <property type="molecule type" value="Genomic_DNA"/>
</dbReference>
<dbReference type="InterPro" id="IPR001193">
    <property type="entry name" value="MBTPS2"/>
</dbReference>
<dbReference type="PANTHER" id="PTHR13325">
    <property type="entry name" value="PROTEASE M50 MEMBRANE-BOUND TRANSCRIPTION FACTOR SITE 2 PROTEASE"/>
    <property type="match status" value="1"/>
</dbReference>
<keyword evidence="1" id="KW-0472">Membrane</keyword>
<accession>H0QQ46</accession>
<feature type="transmembrane region" description="Helical" evidence="1">
    <location>
        <begin position="322"/>
        <end position="348"/>
    </location>
</feature>
<feature type="transmembrane region" description="Helical" evidence="1">
    <location>
        <begin position="226"/>
        <end position="245"/>
    </location>
</feature>
<sequence>MSADIAALLRSIDGVRTCQELAGHLLRQTGRQWTPPAVAQALETFSAKRWLDEGRQQAGKPRRIRFVPPLTLQIGIFSPAPFLNRIKPALDRLIATRMVAIYILIICAGGVVLAASSRDVWHALTAPLPLSTYLAVVVAMMLSTMLHEMGHGATLTAFGGKPRQIGFMLFYLTPAFFCDVSDGWRLDSKWKRVSVALAGIVTQGVLAGTSSLLSLAAGTPDIKSGLLVYAVLGYTSGIINLIPFVKLDGYLALMSYVNISHLRDKSLRDARRMISRGMFGHATPFELPPLRRFKVFGVLCMLFPAYLIITALSLWLDVIAKFGGWGAVIALLVVTLVLGRVVAGYLNIVKEGWDRRRSKLRILAVTALLTAATAVSAAYVQIPATVEAGFVNDSTGPGIVFEQGDTVPALRVGQAVEIYGSGLIGIRPLGTLRVESGQADTRWVPLDAIAPVTIDGARLNAVVIPLERQDASLLPSSGTARVHLGHKNAYQWFHDKYIQPVIAAAGVLEGATADQP</sequence>
<gene>
    <name evidence="2" type="ORF">ARGLB_080_00110</name>
</gene>